<reference evidence="2" key="1">
    <citation type="submission" date="2020-06" db="EMBL/GenBank/DDBJ databases">
        <title>Draft genome of Bugula neritina, a colonial animal packing powerful symbionts and potential medicines.</title>
        <authorList>
            <person name="Rayko M."/>
        </authorList>
    </citation>
    <scope>NUCLEOTIDE SEQUENCE [LARGE SCALE GENOMIC DNA]</scope>
    <source>
        <strain evidence="2">Kwan_BN1</strain>
    </source>
</reference>
<evidence type="ECO:0000313" key="3">
    <source>
        <dbReference type="Proteomes" id="UP000593567"/>
    </source>
</evidence>
<dbReference type="Proteomes" id="UP000593567">
    <property type="component" value="Unassembled WGS sequence"/>
</dbReference>
<name>A0A7J7JPQ4_BUGNE</name>
<protein>
    <submittedName>
        <fullName evidence="2">Uncharacterized protein</fullName>
    </submittedName>
</protein>
<accession>A0A7J7JPQ4</accession>
<feature type="region of interest" description="Disordered" evidence="1">
    <location>
        <begin position="144"/>
        <end position="209"/>
    </location>
</feature>
<sequence length="209" mass="24030">MYPVLLNSVLKDAEAAYHVYCELLVYELCLTDPVWETMALDEVMMEHKNYASMMQEWKALDTNFERTYKTWILEGSHEAETEAARKKKSWEQRQLKFVTALCNRVAHHVYQSETAKQEAVLLDVFAVIKDVVVVSELAEKEKQEVMDQISKHHDKPSNTSGSPLKNEDSNKGKSADEGSNRLPETRGKENIEKMKENYADKKSQACLIL</sequence>
<feature type="compositionally biased region" description="Basic and acidic residues" evidence="1">
    <location>
        <begin position="165"/>
        <end position="203"/>
    </location>
</feature>
<evidence type="ECO:0000313" key="2">
    <source>
        <dbReference type="EMBL" id="KAF6028332.1"/>
    </source>
</evidence>
<keyword evidence="3" id="KW-1185">Reference proteome</keyword>
<gene>
    <name evidence="2" type="ORF">EB796_013357</name>
</gene>
<comment type="caution">
    <text evidence="2">The sequence shown here is derived from an EMBL/GenBank/DDBJ whole genome shotgun (WGS) entry which is preliminary data.</text>
</comment>
<organism evidence="2 3">
    <name type="scientific">Bugula neritina</name>
    <name type="common">Brown bryozoan</name>
    <name type="synonym">Sertularia neritina</name>
    <dbReference type="NCBI Taxonomy" id="10212"/>
    <lineage>
        <taxon>Eukaryota</taxon>
        <taxon>Metazoa</taxon>
        <taxon>Spiralia</taxon>
        <taxon>Lophotrochozoa</taxon>
        <taxon>Bryozoa</taxon>
        <taxon>Gymnolaemata</taxon>
        <taxon>Cheilostomatida</taxon>
        <taxon>Flustrina</taxon>
        <taxon>Buguloidea</taxon>
        <taxon>Bugulidae</taxon>
        <taxon>Bugula</taxon>
    </lineage>
</organism>
<evidence type="ECO:0000256" key="1">
    <source>
        <dbReference type="SAM" id="MobiDB-lite"/>
    </source>
</evidence>
<dbReference type="EMBL" id="VXIV02001962">
    <property type="protein sequence ID" value="KAF6028332.1"/>
    <property type="molecule type" value="Genomic_DNA"/>
</dbReference>
<dbReference type="AlphaFoldDB" id="A0A7J7JPQ4"/>
<proteinExistence type="predicted"/>